<evidence type="ECO:0000256" key="1">
    <source>
        <dbReference type="ARBA" id="ARBA00004496"/>
    </source>
</evidence>
<comment type="caution">
    <text evidence="7">The sequence shown here is derived from an EMBL/GenBank/DDBJ whole genome shotgun (WGS) entry which is preliminary data.</text>
</comment>
<reference evidence="7 8" key="1">
    <citation type="submission" date="2024-07" db="EMBL/GenBank/DDBJ databases">
        <title>Draft sequence of the Neodothiora populina.</title>
        <authorList>
            <person name="Drown D.D."/>
            <person name="Schuette U.S."/>
            <person name="Buechlein A.B."/>
            <person name="Rusch D.R."/>
            <person name="Winton L.W."/>
            <person name="Adams G.A."/>
        </authorList>
    </citation>
    <scope>NUCLEOTIDE SEQUENCE [LARGE SCALE GENOMIC DNA]</scope>
    <source>
        <strain evidence="7 8">CPC 39397</strain>
    </source>
</reference>
<dbReference type="PANTHER" id="PTHR21373:SF0">
    <property type="entry name" value="N-ALPHA-ACETYLTRANSFERASE 35, NATC AUXILIARY SUBUNIT"/>
    <property type="match status" value="1"/>
</dbReference>
<dbReference type="PANTHER" id="PTHR21373">
    <property type="entry name" value="GLUCOSE REPRESSIBLE PROTEIN MAK10"/>
    <property type="match status" value="1"/>
</dbReference>
<evidence type="ECO:0000256" key="2">
    <source>
        <dbReference type="ARBA" id="ARBA00006289"/>
    </source>
</evidence>
<protein>
    <submittedName>
        <fullName evidence="7">Uncharacterized protein</fullName>
    </submittedName>
</protein>
<dbReference type="InterPro" id="IPR057982">
    <property type="entry name" value="TPR_NAA35"/>
</dbReference>
<dbReference type="InterPro" id="IPR057983">
    <property type="entry name" value="NAA35-like_N"/>
</dbReference>
<keyword evidence="3" id="KW-0963">Cytoplasm</keyword>
<name>A0ABR3PL77_9PEZI</name>
<evidence type="ECO:0000313" key="7">
    <source>
        <dbReference type="EMBL" id="KAL1306490.1"/>
    </source>
</evidence>
<evidence type="ECO:0000259" key="6">
    <source>
        <dbReference type="Pfam" id="PF25789"/>
    </source>
</evidence>
<dbReference type="Pfam" id="PF25789">
    <property type="entry name" value="TPR_NAA35"/>
    <property type="match status" value="1"/>
</dbReference>
<feature type="region of interest" description="Disordered" evidence="4">
    <location>
        <begin position="636"/>
        <end position="660"/>
    </location>
</feature>
<evidence type="ECO:0000259" key="5">
    <source>
        <dbReference type="Pfam" id="PF04112"/>
    </source>
</evidence>
<evidence type="ECO:0000256" key="3">
    <source>
        <dbReference type="ARBA" id="ARBA00022490"/>
    </source>
</evidence>
<dbReference type="Pfam" id="PF04112">
    <property type="entry name" value="Mak10"/>
    <property type="match status" value="1"/>
</dbReference>
<sequence>MQPDIARLHLDDSVHEPTEYVTDALSLPPPPFYSSNQPRAVDITEAFTRASADLVQGQLIKDDFFTLFESVGALEIMDPKMDSGFMMPEKDAAVDNFDPLTPMLPEEILGIMDQMLCYEMAWHDGYPLSQTLFTSLHLNSITPQEYKPLERVVFKARTKREPDLLISDVMRAFCLALLKSCDSVIADVLSEHFYEEEDFVTQTFTQYLLSDIENGAIIEVIDEASETLSTLELSADLKEAFSARLELRKLMLQAMQNLSPAYHAEKTRLWKAVQEVLVKVNATTGLGKPVPAVFSERVQRHLASNAPPRPTIHITWEEAYPKLTKLCADNIEAYRLCTVHEPSPSNIFRFVSDYSARTPQPGTYARSILQGILFKESRFAASIDHIDILVTDIRELVLAGDAILDPRNWEIELPSDPRHQVARKIDEFMSKALDEYLNIPRMLSQNRCRVRRTLNQSLAILDSLQAEAEIIDAEIHAIIDDASAMAAAHTATSTPSPTTTFVSQIEPLQFYALSAWTYNHKLVMAETTIHLGFETEVYLPDEHASMYAFLSWLSETRQEHLSHIDFFALRRAERLSTLSFPASQRAEQESLAHEIALSRSKLSIQLTRAKISKNLSAALSTLYALLATLSLVPFSPSSPTAQQQQPQPQQAKHKYSTPSSRHELRMKPFLTLGTPSPLPSSSALESKTSFRPTRSIASILAGIENSLKMVKADLSLLKPSATGSVYAAVTPESGAFVGCEDSWALEVRGCLASSVAVGVVVAGLRGVCNAVRVRDVKDLDSSAQEAEGVAVGKTKREELKSRIESVDLPVPERRWCKGWVVPRLVVRK</sequence>
<organism evidence="7 8">
    <name type="scientific">Neodothiora populina</name>
    <dbReference type="NCBI Taxonomy" id="2781224"/>
    <lineage>
        <taxon>Eukaryota</taxon>
        <taxon>Fungi</taxon>
        <taxon>Dikarya</taxon>
        <taxon>Ascomycota</taxon>
        <taxon>Pezizomycotina</taxon>
        <taxon>Dothideomycetes</taxon>
        <taxon>Dothideomycetidae</taxon>
        <taxon>Dothideales</taxon>
        <taxon>Dothioraceae</taxon>
        <taxon>Neodothiora</taxon>
    </lineage>
</organism>
<accession>A0ABR3PL77</accession>
<dbReference type="GeneID" id="95978884"/>
<comment type="subcellular location">
    <subcellularLocation>
        <location evidence="1">Cytoplasm</location>
    </subcellularLocation>
</comment>
<evidence type="ECO:0000313" key="8">
    <source>
        <dbReference type="Proteomes" id="UP001562354"/>
    </source>
</evidence>
<dbReference type="InterPro" id="IPR007244">
    <property type="entry name" value="Naa35_N"/>
</dbReference>
<comment type="similarity">
    <text evidence="2">Belongs to the MAK10 family.</text>
</comment>
<dbReference type="RefSeq" id="XP_069202762.1">
    <property type="nucleotide sequence ID" value="XM_069344931.1"/>
</dbReference>
<gene>
    <name evidence="7" type="ORF">AAFC00_005185</name>
</gene>
<dbReference type="Proteomes" id="UP001562354">
    <property type="component" value="Unassembled WGS sequence"/>
</dbReference>
<proteinExistence type="inferred from homology"/>
<evidence type="ECO:0000256" key="4">
    <source>
        <dbReference type="SAM" id="MobiDB-lite"/>
    </source>
</evidence>
<dbReference type="EMBL" id="JBFMKM010000004">
    <property type="protein sequence ID" value="KAL1306490.1"/>
    <property type="molecule type" value="Genomic_DNA"/>
</dbReference>
<keyword evidence="8" id="KW-1185">Reference proteome</keyword>
<feature type="domain" description="NAA35-like N-terminal" evidence="5">
    <location>
        <begin position="57"/>
        <end position="218"/>
    </location>
</feature>
<feature type="domain" description="NAA35-like TPR repeats" evidence="6">
    <location>
        <begin position="341"/>
        <end position="679"/>
    </location>
</feature>